<dbReference type="InterPro" id="IPR048260">
    <property type="entry name" value="Cytochrome_b_C_euk/bac"/>
</dbReference>
<evidence type="ECO:0000256" key="18">
    <source>
        <dbReference type="PIRSR" id="PIRSR038885-1"/>
    </source>
</evidence>
<comment type="function">
    <text evidence="1 20">Component of the ubiquinol-cytochrome c reductase complex (complex III or cytochrome b-c1 complex) that is part of the mitochondrial respiratory chain. The b-c1 complex mediates electron transfer from ubiquinol to cytochrome c. Contributes to the generation of a proton gradient across the mitochondrial membrane that is then used for ATP synthesis.</text>
</comment>
<dbReference type="CDD" id="cd00284">
    <property type="entry name" value="Cytochrome_b_N"/>
    <property type="match status" value="1"/>
</dbReference>
<feature type="transmembrane region" description="Helical" evidence="20">
    <location>
        <begin position="179"/>
        <end position="200"/>
    </location>
</feature>
<dbReference type="GO" id="GO:0046872">
    <property type="term" value="F:metal ion binding"/>
    <property type="evidence" value="ECO:0007669"/>
    <property type="project" value="UniProtKB-UniRule"/>
</dbReference>
<evidence type="ECO:0000256" key="17">
    <source>
        <dbReference type="ARBA" id="ARBA00061233"/>
    </source>
</evidence>
<feature type="transmembrane region" description="Helical" evidence="20">
    <location>
        <begin position="320"/>
        <end position="341"/>
    </location>
</feature>
<feature type="domain" description="Cytochrome b/b6 N-terminal region profile" evidence="21">
    <location>
        <begin position="1"/>
        <end position="210"/>
    </location>
</feature>
<evidence type="ECO:0000256" key="7">
    <source>
        <dbReference type="ARBA" id="ARBA00022660"/>
    </source>
</evidence>
<evidence type="ECO:0000256" key="16">
    <source>
        <dbReference type="ARBA" id="ARBA00023136"/>
    </source>
</evidence>
<dbReference type="PANTHER" id="PTHR19271:SF16">
    <property type="entry name" value="CYTOCHROME B"/>
    <property type="match status" value="1"/>
</dbReference>
<accession>A0A346RGK9</accession>
<dbReference type="FunFam" id="1.20.810.10:FF:000002">
    <property type="entry name" value="Cytochrome b"/>
    <property type="match status" value="1"/>
</dbReference>
<gene>
    <name evidence="23" type="primary">cytb</name>
</gene>
<dbReference type="GO" id="GO:0045275">
    <property type="term" value="C:respiratory chain complex III"/>
    <property type="evidence" value="ECO:0007669"/>
    <property type="project" value="InterPro"/>
</dbReference>
<evidence type="ECO:0000256" key="13">
    <source>
        <dbReference type="ARBA" id="ARBA00023004"/>
    </source>
</evidence>
<dbReference type="InterPro" id="IPR016174">
    <property type="entry name" value="Di-haem_cyt_TM"/>
</dbReference>
<dbReference type="InterPro" id="IPR048259">
    <property type="entry name" value="Cytochrome_b_N_euk/bac"/>
</dbReference>
<evidence type="ECO:0000256" key="15">
    <source>
        <dbReference type="ARBA" id="ARBA00023128"/>
    </source>
</evidence>
<dbReference type="SUPFAM" id="SSF81648">
    <property type="entry name" value="a domain/subunit of cytochrome bc1 complex (Ubiquinol-cytochrome c reductase)"/>
    <property type="match status" value="1"/>
</dbReference>
<dbReference type="GO" id="GO:0008121">
    <property type="term" value="F:quinol-cytochrome-c reductase activity"/>
    <property type="evidence" value="ECO:0007669"/>
    <property type="project" value="InterPro"/>
</dbReference>
<comment type="cofactor">
    <cofactor evidence="19">
        <name>heme</name>
        <dbReference type="ChEBI" id="CHEBI:30413"/>
    </cofactor>
    <text evidence="19">Binds 2 heme groups non-covalently.</text>
</comment>
<keyword evidence="5 20" id="KW-0813">Transport</keyword>
<evidence type="ECO:0000256" key="19">
    <source>
        <dbReference type="PIRSR" id="PIRSR038885-2"/>
    </source>
</evidence>
<dbReference type="PIRSF" id="PIRSF038885">
    <property type="entry name" value="COB"/>
    <property type="match status" value="1"/>
</dbReference>
<keyword evidence="8 20" id="KW-0812">Transmembrane</keyword>
<feature type="transmembrane region" description="Helical" evidence="20">
    <location>
        <begin position="288"/>
        <end position="308"/>
    </location>
</feature>
<dbReference type="PROSITE" id="PS51003">
    <property type="entry name" value="CYTB_CTER"/>
    <property type="match status" value="1"/>
</dbReference>
<evidence type="ECO:0000256" key="9">
    <source>
        <dbReference type="ARBA" id="ARBA00022723"/>
    </source>
</evidence>
<geneLocation type="mitochondrion" evidence="23"/>
<keyword evidence="15 20" id="KW-0496">Mitochondrion</keyword>
<feature type="domain" description="Cytochrome b/b6 C-terminal region profile" evidence="22">
    <location>
        <begin position="211"/>
        <end position="379"/>
    </location>
</feature>
<proteinExistence type="inferred from homology"/>
<feature type="binding site" description="axial binding residue" evidence="19">
    <location>
        <position position="183"/>
    </location>
    <ligand>
        <name>heme b</name>
        <dbReference type="ChEBI" id="CHEBI:60344"/>
        <label>b562</label>
    </ligand>
    <ligandPart>
        <name>Fe</name>
        <dbReference type="ChEBI" id="CHEBI:18248"/>
    </ligandPart>
</feature>
<evidence type="ECO:0000256" key="4">
    <source>
        <dbReference type="ARBA" id="ARBA00013531"/>
    </source>
</evidence>
<protein>
    <recommendedName>
        <fullName evidence="4 20">Cytochrome b</fullName>
    </recommendedName>
</protein>
<dbReference type="InterPro" id="IPR027387">
    <property type="entry name" value="Cytb/b6-like_sf"/>
</dbReference>
<reference evidence="23" key="1">
    <citation type="journal article" date="2018" name="J. ISSAAS">
        <title>The contribution of mitochondrial metagenomics to large-scale data mining and phylogenetic analysis of Coleoptera.</title>
        <authorList>
            <person name="Miller K."/>
            <person name="Linard B."/>
            <person name="Motyka M."/>
            <person name="Bocek M."/>
            <person name="Vogler A.P."/>
        </authorList>
    </citation>
    <scope>NUCLEOTIDE SEQUENCE</scope>
</reference>
<evidence type="ECO:0000256" key="20">
    <source>
        <dbReference type="RuleBase" id="RU362117"/>
    </source>
</evidence>
<feature type="transmembrane region" description="Helical" evidence="20">
    <location>
        <begin position="230"/>
        <end position="251"/>
    </location>
</feature>
<dbReference type="Pfam" id="PF00033">
    <property type="entry name" value="Cytochrome_B"/>
    <property type="match status" value="1"/>
</dbReference>
<evidence type="ECO:0000313" key="23">
    <source>
        <dbReference type="EMBL" id="AXS65206.1"/>
    </source>
</evidence>
<dbReference type="Pfam" id="PF00032">
    <property type="entry name" value="Cytochrom_B_C"/>
    <property type="match status" value="1"/>
</dbReference>
<evidence type="ECO:0000256" key="3">
    <source>
        <dbReference type="ARBA" id="ARBA00011649"/>
    </source>
</evidence>
<evidence type="ECO:0000256" key="5">
    <source>
        <dbReference type="ARBA" id="ARBA00022448"/>
    </source>
</evidence>
<feature type="transmembrane region" description="Helical" evidence="20">
    <location>
        <begin position="112"/>
        <end position="134"/>
    </location>
</feature>
<keyword evidence="12 20" id="KW-1133">Transmembrane helix</keyword>
<comment type="subunit">
    <text evidence="3">The main subunits of complex b-c1 are: cytochrome b, cytochrome c1 and the Rieske protein.</text>
</comment>
<sequence length="379" mass="43570">MKMPMRKMSPMMKIINNSLIDLPTPSNISILWNYGSLLGLCLMIQIITGIFLAMHYCPNIELAFNSVAHICRDVNYGWFIRTMHANGASFFFICLYIHVGRGMYYSSYTLELTWMVGVIILFITMATAFLGYVLPWGQMSFWGATVITNLLSAIPYLGNSIVQWVWGGFAVDNATLTRFFSFHFLCPFIIAALVMIHLLFLHQTGSNNPLGMNSNVDKIPFHPYFSFKDILGFLIMTFFLITLTLISPYYLGDPDNFIPANPLVTPIHIQPEWYFLFAYAILRSIPNKLGGVIALVMSIAILIILPFSNKKNMKSNQFYPINKILFWMYIIMVILLTWIGARPVEDPYIIIGQILTITYFLFFMINPLTYKMWDKILFN</sequence>
<keyword evidence="16 20" id="KW-0472">Membrane</keyword>
<keyword evidence="11 20" id="KW-0249">Electron transport</keyword>
<feature type="transmembrane region" description="Helical" evidence="20">
    <location>
        <begin position="347"/>
        <end position="365"/>
    </location>
</feature>
<comment type="subcellular location">
    <subcellularLocation>
        <location evidence="2">Mitochondrion inner membrane</location>
        <topology evidence="2">Multi-pass membrane protein</topology>
    </subcellularLocation>
</comment>
<dbReference type="InterPro" id="IPR036150">
    <property type="entry name" value="Cyt_b/b6_C_sf"/>
</dbReference>
<keyword evidence="10" id="KW-0999">Mitochondrion inner membrane</keyword>
<dbReference type="AlphaFoldDB" id="A0A346RGK9"/>
<comment type="cofactor">
    <cofactor evidence="20">
        <name>heme b</name>
        <dbReference type="ChEBI" id="CHEBI:60344"/>
    </cofactor>
    <text evidence="20">Binds 2 heme groups non-covalently.</text>
</comment>
<evidence type="ECO:0000256" key="1">
    <source>
        <dbReference type="ARBA" id="ARBA00002566"/>
    </source>
</evidence>
<feature type="binding site" description="axial binding residue" evidence="19">
    <location>
        <position position="84"/>
    </location>
    <ligand>
        <name>heme b</name>
        <dbReference type="ChEBI" id="CHEBI:60344"/>
        <label>b562</label>
    </ligand>
    <ligandPart>
        <name>Fe</name>
        <dbReference type="ChEBI" id="CHEBI:18248"/>
    </ligandPart>
</feature>
<feature type="transmembrane region" description="Helical" evidence="20">
    <location>
        <begin position="140"/>
        <end position="158"/>
    </location>
</feature>
<dbReference type="Gene3D" id="1.20.810.10">
    <property type="entry name" value="Cytochrome Bc1 Complex, Chain C"/>
    <property type="match status" value="1"/>
</dbReference>
<organism evidence="23">
    <name type="scientific">Cleridae sp. 3 KM-2017</name>
    <dbReference type="NCBI Taxonomy" id="2219305"/>
    <lineage>
        <taxon>Eukaryota</taxon>
        <taxon>Metazoa</taxon>
        <taxon>Ecdysozoa</taxon>
        <taxon>Arthropoda</taxon>
        <taxon>Hexapoda</taxon>
        <taxon>Insecta</taxon>
        <taxon>Pterygota</taxon>
        <taxon>Neoptera</taxon>
        <taxon>Endopterygota</taxon>
        <taxon>Coleoptera</taxon>
        <taxon>Polyphaga</taxon>
        <taxon>Cucujiformia</taxon>
        <taxon>Cleridae</taxon>
    </lineage>
</organism>
<dbReference type="SUPFAM" id="SSF81342">
    <property type="entry name" value="Transmembrane di-heme cytochromes"/>
    <property type="match status" value="1"/>
</dbReference>
<dbReference type="CDD" id="cd00290">
    <property type="entry name" value="cytochrome_b_C"/>
    <property type="match status" value="1"/>
</dbReference>
<comment type="similarity">
    <text evidence="17 20">Belongs to the cytochrome b family.</text>
</comment>
<dbReference type="GO" id="GO:0006122">
    <property type="term" value="P:mitochondrial electron transport, ubiquinol to cytochrome c"/>
    <property type="evidence" value="ECO:0007669"/>
    <property type="project" value="TreeGrafter"/>
</dbReference>
<evidence type="ECO:0000256" key="14">
    <source>
        <dbReference type="ARBA" id="ARBA00023075"/>
    </source>
</evidence>
<evidence type="ECO:0000256" key="2">
    <source>
        <dbReference type="ARBA" id="ARBA00004448"/>
    </source>
</evidence>
<evidence type="ECO:0000256" key="8">
    <source>
        <dbReference type="ARBA" id="ARBA00022692"/>
    </source>
</evidence>
<feature type="transmembrane region" description="Helical" evidence="20">
    <location>
        <begin position="76"/>
        <end position="100"/>
    </location>
</feature>
<evidence type="ECO:0000259" key="22">
    <source>
        <dbReference type="PROSITE" id="PS51003"/>
    </source>
</evidence>
<dbReference type="InterPro" id="IPR005797">
    <property type="entry name" value="Cyt_b/b6_N"/>
</dbReference>
<evidence type="ECO:0000256" key="12">
    <source>
        <dbReference type="ARBA" id="ARBA00022989"/>
    </source>
</evidence>
<keyword evidence="14" id="KW-0830">Ubiquinone</keyword>
<name>A0A346RGK9_9CUCU</name>
<evidence type="ECO:0000256" key="6">
    <source>
        <dbReference type="ARBA" id="ARBA00022617"/>
    </source>
</evidence>
<keyword evidence="6 19" id="KW-0349">Heme</keyword>
<dbReference type="EMBL" id="MG193375">
    <property type="protein sequence ID" value="AXS65206.1"/>
    <property type="molecule type" value="Genomic_DNA"/>
</dbReference>
<dbReference type="GO" id="GO:0005743">
    <property type="term" value="C:mitochondrial inner membrane"/>
    <property type="evidence" value="ECO:0007669"/>
    <property type="project" value="UniProtKB-SubCell"/>
</dbReference>
<keyword evidence="7 20" id="KW-0679">Respiratory chain</keyword>
<evidence type="ECO:0000256" key="10">
    <source>
        <dbReference type="ARBA" id="ARBA00022792"/>
    </source>
</evidence>
<dbReference type="GO" id="GO:0016491">
    <property type="term" value="F:oxidoreductase activity"/>
    <property type="evidence" value="ECO:0007669"/>
    <property type="project" value="UniProtKB-UniRule"/>
</dbReference>
<keyword evidence="13 19" id="KW-0408">Iron</keyword>
<evidence type="ECO:0000259" key="21">
    <source>
        <dbReference type="PROSITE" id="PS51002"/>
    </source>
</evidence>
<dbReference type="PROSITE" id="PS51002">
    <property type="entry name" value="CYTB_NTER"/>
    <property type="match status" value="1"/>
</dbReference>
<feature type="binding site" description="axial binding residue" evidence="19">
    <location>
        <position position="197"/>
    </location>
    <ligand>
        <name>heme b</name>
        <dbReference type="ChEBI" id="CHEBI:60344"/>
        <label>b566</label>
    </ligand>
    <ligandPart>
        <name>Fe</name>
        <dbReference type="ChEBI" id="CHEBI:18248"/>
    </ligandPart>
</feature>
<feature type="transmembrane region" description="Helical" evidence="20">
    <location>
        <begin position="37"/>
        <end position="56"/>
    </location>
</feature>
<dbReference type="InterPro" id="IPR005798">
    <property type="entry name" value="Cyt_b/b6_C"/>
</dbReference>
<keyword evidence="9 19" id="KW-0479">Metal-binding</keyword>
<dbReference type="PANTHER" id="PTHR19271">
    <property type="entry name" value="CYTOCHROME B"/>
    <property type="match status" value="1"/>
</dbReference>
<dbReference type="InterPro" id="IPR030689">
    <property type="entry name" value="Cytochrome_b"/>
</dbReference>
<feature type="binding site" description="axial binding residue" evidence="19">
    <location>
        <position position="98"/>
    </location>
    <ligand>
        <name>heme b</name>
        <dbReference type="ChEBI" id="CHEBI:60344"/>
        <label>b566</label>
    </ligand>
    <ligandPart>
        <name>Fe</name>
        <dbReference type="ChEBI" id="CHEBI:18248"/>
    </ligandPart>
</feature>
<evidence type="ECO:0000256" key="11">
    <source>
        <dbReference type="ARBA" id="ARBA00022982"/>
    </source>
</evidence>
<feature type="binding site" evidence="18">
    <location>
        <position position="202"/>
    </location>
    <ligand>
        <name>a ubiquinone</name>
        <dbReference type="ChEBI" id="CHEBI:16389"/>
    </ligand>
</feature>